<feature type="transmembrane region" description="Helical" evidence="13">
    <location>
        <begin position="980"/>
        <end position="1002"/>
    </location>
</feature>
<keyword evidence="6 13" id="KW-0812">Transmembrane</keyword>
<feature type="transmembrane region" description="Helical" evidence="13">
    <location>
        <begin position="1023"/>
        <end position="1046"/>
    </location>
</feature>
<keyword evidence="2" id="KW-0813">Transport</keyword>
<evidence type="ECO:0000256" key="13">
    <source>
        <dbReference type="SAM" id="Phobius"/>
    </source>
</evidence>
<dbReference type="GO" id="GO:0005262">
    <property type="term" value="F:calcium channel activity"/>
    <property type="evidence" value="ECO:0007669"/>
    <property type="project" value="UniProtKB-KW"/>
</dbReference>
<evidence type="ECO:0000256" key="5">
    <source>
        <dbReference type="ARBA" id="ARBA00022673"/>
    </source>
</evidence>
<proteinExistence type="predicted"/>
<keyword evidence="8 13" id="KW-1133">Transmembrane helix</keyword>
<feature type="transmembrane region" description="Helical" evidence="13">
    <location>
        <begin position="766"/>
        <end position="783"/>
    </location>
</feature>
<keyword evidence="11" id="KW-0407">Ion channel</keyword>
<name>A0A8X6IA07_TRICU</name>
<dbReference type="Pfam" id="PF25508">
    <property type="entry name" value="TRPM2"/>
    <property type="match status" value="1"/>
</dbReference>
<keyword evidence="4" id="KW-0109">Calcium transport</keyword>
<keyword evidence="9" id="KW-0406">Ion transport</keyword>
<evidence type="ECO:0000313" key="17">
    <source>
        <dbReference type="Proteomes" id="UP000887116"/>
    </source>
</evidence>
<accession>A0A8X6IA07</accession>
<dbReference type="InterPro" id="IPR050927">
    <property type="entry name" value="TRPM"/>
</dbReference>
<evidence type="ECO:0000256" key="2">
    <source>
        <dbReference type="ARBA" id="ARBA00022448"/>
    </source>
</evidence>
<organism evidence="16 17">
    <name type="scientific">Trichonephila clavata</name>
    <name type="common">Joro spider</name>
    <name type="synonym">Nephila clavata</name>
    <dbReference type="NCBI Taxonomy" id="2740835"/>
    <lineage>
        <taxon>Eukaryota</taxon>
        <taxon>Metazoa</taxon>
        <taxon>Ecdysozoa</taxon>
        <taxon>Arthropoda</taxon>
        <taxon>Chelicerata</taxon>
        <taxon>Arachnida</taxon>
        <taxon>Araneae</taxon>
        <taxon>Araneomorphae</taxon>
        <taxon>Entelegynae</taxon>
        <taxon>Araneoidea</taxon>
        <taxon>Nephilidae</taxon>
        <taxon>Trichonephila</taxon>
    </lineage>
</organism>
<dbReference type="PANTHER" id="PTHR13800:SF1">
    <property type="entry name" value="TRANSIENT RECEPTOR POTENTIAL CATION CHANNEL TRPM"/>
    <property type="match status" value="1"/>
</dbReference>
<feature type="transmembrane region" description="Helical" evidence="13">
    <location>
        <begin position="917"/>
        <end position="934"/>
    </location>
</feature>
<dbReference type="PANTHER" id="PTHR13800">
    <property type="entry name" value="TRANSIENT RECEPTOR POTENTIAL CATION CHANNEL, SUBFAMILY M, MEMBER 6"/>
    <property type="match status" value="1"/>
</dbReference>
<keyword evidence="5" id="KW-0107">Calcium channel</keyword>
<evidence type="ECO:0000259" key="15">
    <source>
        <dbReference type="Pfam" id="PF25508"/>
    </source>
</evidence>
<dbReference type="InterPro" id="IPR015797">
    <property type="entry name" value="NUDIX_hydrolase-like_dom_sf"/>
</dbReference>
<dbReference type="Pfam" id="PF25969">
    <property type="entry name" value="NUDT9_N"/>
    <property type="match status" value="1"/>
</dbReference>
<feature type="domain" description="TRPM SLOG" evidence="14">
    <location>
        <begin position="125"/>
        <end position="430"/>
    </location>
</feature>
<dbReference type="Pfam" id="PF18139">
    <property type="entry name" value="LSDAT_euk"/>
    <property type="match status" value="1"/>
</dbReference>
<dbReference type="SUPFAM" id="SSF55811">
    <property type="entry name" value="Nudix"/>
    <property type="match status" value="1"/>
</dbReference>
<sequence length="1602" mass="185976">LRFCCCDHFFLQELFFIIISVRVDKIGNLFVMNRTRKHKSSKAYRFFRILRSTDDVDKGDEDTPLEDIPSATTETTSEEKPGVKRQLSFAVSETLGEDVVFRRFLATEGVLCFWKNFAYEDHGRPFLRAAHDANMEYIANVLHQQWKIKSPRIVLVVVSNIAHLHTWTNKRQLEHFQAGLIKAANTTEMWIFTPGANIGITKVIGDAVHNELLRRQALLCHKHPNQSVTLLPPLTLVGVTREDLIAYGDMLDGRTQRVEIENEGNQPEENKFELNPDHSHFVIVRDSTINKTGINHFLLKLEQYLSSSESLHCDIDASTPRRHPDVCSLSANEIPVVSLLIQGGYDCARLILEHLKKQLPVVVVRGSGGLADLLAYAYYEVSERPRGIQDAEYVENSLKRELANKIAHHFPHLRENNLARNLFRDRIMECVRYAHQNGQVYLTVLNLHSHSCKLEDLDEHLLRSLFKSQRPDLTSWHAQMQKDLLLTLDWNSPHVAMSEVFLKDPSNKFKVDKSIFEQAITRANREDFVDLFLRQGFQIHKYLTPKRLKYLFLKCKRQEFFRSICWEGALGHGLITKFGKNFIDNDLNLLIEICTGIHHFISTQEISVNAMGMYTQDPSAAERKSLCILILWAVFTNKPKLAKLLWQHSEQPIHVALIVSMIYEKLQDYVNDTNVKQELLTLSREFSEMATGVLDASYMDSSCRAYDVLSEETSDWSYKTAVDIAANAKNRTFLSHVCCQKWLSNLFLGNIRIRDVTWGVVTFPQWFKVVLCAFFIFPMYIWIRFKTDPLHSWDVHTSADVDSDDERDERDGDDEILIDANQGKENDFISPRGSVVYLKSQDRSPFDFGHGHHREQVATLLREKEVFIHSPPPLCRMIYLMWSAPITKFWTFQIFYMIYLGFFSMAVLWPSCGNKELDIIVCSWTSLILIEYIRRTYILYKKYTSVPLFFKCLEILLIIAFIILYVLGRILNVGVIFDPYTGKVILCIGLLYFFYRLIAIYLPISPTLGPLLYRVRLMVLVDFVNFMRMTLLVIISGGIVLQAVLYPDYPLSIELFRQTFHRAWFSLFLTPIGELEGKDRCNMTRSHHSSSDYCIVGKYSDYTCPSTGLWPYLFAIQYFVFLKLILLTLLYALFSATASKLESETDAIWKFQRYQLVVDFTNRLRLPPPLSIFSYLIIVVRWLYRCILCRLCKSRDEADVSVFFDSSKGHRLSEKDYNYWRQLAQDYTKEKMEAENEKQLAKKQMEIIMTITEDVDYQKKVMHQLKSRLKELDRMMNHSHVYLENIKHLTEKIQERGLQSQASIHVLARHTPYPSTRVQRYPVPDKYVPWEVMWTDYDPVAYTRPKSDFPVSLQQYVDEDVLLLRATQGIDDSQLPVFQWNCLSSNPAGISIDRTSWIIGDQGTYVVYKLDSEEVPRNVYGRTGLRGRGALLRWGPNHFVLAIITRWQKGGGRGLEFVVMRGERRGQLSLPGGFVPGEQKYDVLRSLFKGKESSLPVWNAQEDMLNFFRSCGEALEEDEEVPTEVKCEMIKRGYMDDPWNTDQAWREIELWHIHYTGKENLSQSFQGMLSWRLITEDVFIKMPSGQAVLLQDITQKLQPIIF</sequence>
<evidence type="ECO:0000256" key="1">
    <source>
        <dbReference type="ARBA" id="ARBA00004651"/>
    </source>
</evidence>
<keyword evidence="3" id="KW-1003">Cell membrane</keyword>
<evidence type="ECO:0000256" key="10">
    <source>
        <dbReference type="ARBA" id="ARBA00023136"/>
    </source>
</evidence>
<feature type="domain" description="TRPM-like" evidence="15">
    <location>
        <begin position="617"/>
        <end position="736"/>
    </location>
</feature>
<feature type="transmembrane region" description="Helical" evidence="13">
    <location>
        <begin position="1166"/>
        <end position="1184"/>
    </location>
</feature>
<evidence type="ECO:0000256" key="4">
    <source>
        <dbReference type="ARBA" id="ARBA00022568"/>
    </source>
</evidence>
<comment type="subcellular location">
    <subcellularLocation>
        <location evidence="1">Cell membrane</location>
        <topology evidence="1">Multi-pass membrane protein</topology>
    </subcellularLocation>
</comment>
<evidence type="ECO:0000256" key="11">
    <source>
        <dbReference type="ARBA" id="ARBA00023303"/>
    </source>
</evidence>
<dbReference type="InterPro" id="IPR057366">
    <property type="entry name" value="TRPM-like"/>
</dbReference>
<dbReference type="OrthoDB" id="301415at2759"/>
<evidence type="ECO:0000256" key="12">
    <source>
        <dbReference type="SAM" id="MobiDB-lite"/>
    </source>
</evidence>
<feature type="non-terminal residue" evidence="16">
    <location>
        <position position="1"/>
    </location>
</feature>
<evidence type="ECO:0000256" key="6">
    <source>
        <dbReference type="ARBA" id="ARBA00022692"/>
    </source>
</evidence>
<evidence type="ECO:0000256" key="9">
    <source>
        <dbReference type="ARBA" id="ARBA00023065"/>
    </source>
</evidence>
<protein>
    <submittedName>
        <fullName evidence="16">Protein ced-11</fullName>
    </submittedName>
</protein>
<dbReference type="Gene3D" id="3.90.79.10">
    <property type="entry name" value="Nucleoside Triphosphate Pyrophosphohydrolase"/>
    <property type="match status" value="1"/>
</dbReference>
<dbReference type="GO" id="GO:0005886">
    <property type="term" value="C:plasma membrane"/>
    <property type="evidence" value="ECO:0007669"/>
    <property type="project" value="UniProtKB-SubCell"/>
</dbReference>
<comment type="caution">
    <text evidence="16">The sequence shown here is derived from an EMBL/GenBank/DDBJ whole genome shotgun (WGS) entry which is preliminary data.</text>
</comment>
<keyword evidence="10 13" id="KW-0472">Membrane</keyword>
<dbReference type="InterPro" id="IPR041491">
    <property type="entry name" value="TRPM_SLOG"/>
</dbReference>
<evidence type="ECO:0000256" key="8">
    <source>
        <dbReference type="ARBA" id="ARBA00022989"/>
    </source>
</evidence>
<keyword evidence="17" id="KW-1185">Reference proteome</keyword>
<evidence type="ECO:0000256" key="7">
    <source>
        <dbReference type="ARBA" id="ARBA00022837"/>
    </source>
</evidence>
<evidence type="ECO:0000313" key="16">
    <source>
        <dbReference type="EMBL" id="GFQ90467.1"/>
    </source>
</evidence>
<keyword evidence="7" id="KW-0106">Calcium</keyword>
<gene>
    <name evidence="16" type="primary">ced-11</name>
    <name evidence="16" type="ORF">TNCT_709171</name>
</gene>
<feature type="transmembrane region" description="Helical" evidence="13">
    <location>
        <begin position="889"/>
        <end position="911"/>
    </location>
</feature>
<dbReference type="Proteomes" id="UP000887116">
    <property type="component" value="Unassembled WGS sequence"/>
</dbReference>
<feature type="transmembrane region" description="Helical" evidence="13">
    <location>
        <begin position="1109"/>
        <end position="1134"/>
    </location>
</feature>
<dbReference type="EMBL" id="BMAO01003834">
    <property type="protein sequence ID" value="GFQ90467.1"/>
    <property type="molecule type" value="Genomic_DNA"/>
</dbReference>
<feature type="transmembrane region" description="Helical" evidence="13">
    <location>
        <begin position="946"/>
        <end position="968"/>
    </location>
</feature>
<evidence type="ECO:0000256" key="3">
    <source>
        <dbReference type="ARBA" id="ARBA00022475"/>
    </source>
</evidence>
<evidence type="ECO:0000259" key="14">
    <source>
        <dbReference type="Pfam" id="PF18139"/>
    </source>
</evidence>
<reference evidence="16" key="1">
    <citation type="submission" date="2020-07" db="EMBL/GenBank/DDBJ databases">
        <title>Multicomponent nature underlies the extraordinary mechanical properties of spider dragline silk.</title>
        <authorList>
            <person name="Kono N."/>
            <person name="Nakamura H."/>
            <person name="Mori M."/>
            <person name="Yoshida Y."/>
            <person name="Ohtoshi R."/>
            <person name="Malay A.D."/>
            <person name="Moran D.A.P."/>
            <person name="Tomita M."/>
            <person name="Numata K."/>
            <person name="Arakawa K."/>
        </authorList>
    </citation>
    <scope>NUCLEOTIDE SEQUENCE</scope>
</reference>
<feature type="region of interest" description="Disordered" evidence="12">
    <location>
        <begin position="58"/>
        <end position="79"/>
    </location>
</feature>